<name>A0ABV3HUR0_9ACTN</name>
<protein>
    <recommendedName>
        <fullName evidence="3">Ribbon-helix-helix protein CopG domain-containing protein</fullName>
    </recommendedName>
</protein>
<dbReference type="RefSeq" id="WP_364593419.1">
    <property type="nucleotide sequence ID" value="NZ_JBFAQK010000017.1"/>
</dbReference>
<evidence type="ECO:0000313" key="1">
    <source>
        <dbReference type="EMBL" id="MEV4682072.1"/>
    </source>
</evidence>
<evidence type="ECO:0008006" key="3">
    <source>
        <dbReference type="Google" id="ProtNLM"/>
    </source>
</evidence>
<keyword evidence="2" id="KW-1185">Reference proteome</keyword>
<reference evidence="1 2" key="1">
    <citation type="submission" date="2024-06" db="EMBL/GenBank/DDBJ databases">
        <title>The Natural Products Discovery Center: Release of the First 8490 Sequenced Strains for Exploring Actinobacteria Biosynthetic Diversity.</title>
        <authorList>
            <person name="Kalkreuter E."/>
            <person name="Kautsar S.A."/>
            <person name="Yang D."/>
            <person name="Bader C.D."/>
            <person name="Teijaro C.N."/>
            <person name="Fluegel L."/>
            <person name="Davis C.M."/>
            <person name="Simpson J.R."/>
            <person name="Lauterbach L."/>
            <person name="Steele A.D."/>
            <person name="Gui C."/>
            <person name="Meng S."/>
            <person name="Li G."/>
            <person name="Viehrig K."/>
            <person name="Ye F."/>
            <person name="Su P."/>
            <person name="Kiefer A.F."/>
            <person name="Nichols A."/>
            <person name="Cepeda A.J."/>
            <person name="Yan W."/>
            <person name="Fan B."/>
            <person name="Jiang Y."/>
            <person name="Adhikari A."/>
            <person name="Zheng C.-J."/>
            <person name="Schuster L."/>
            <person name="Cowan T.M."/>
            <person name="Smanski M.J."/>
            <person name="Chevrette M.G."/>
            <person name="De Carvalho L.P.S."/>
            <person name="Shen B."/>
        </authorList>
    </citation>
    <scope>NUCLEOTIDE SEQUENCE [LARGE SCALE GENOMIC DNA]</scope>
    <source>
        <strain evidence="1 2">NPDC049344</strain>
    </source>
</reference>
<proteinExistence type="predicted"/>
<sequence length="68" mass="7688">MTTHEYVVRLADPERRALQDLADARGTTPEALLQEAARRFLRAEGELVRTVAARYAADHAELLRRLGE</sequence>
<evidence type="ECO:0000313" key="2">
    <source>
        <dbReference type="Proteomes" id="UP001552521"/>
    </source>
</evidence>
<gene>
    <name evidence="1" type="ORF">AB0K36_14980</name>
</gene>
<dbReference type="Proteomes" id="UP001552521">
    <property type="component" value="Unassembled WGS sequence"/>
</dbReference>
<accession>A0ABV3HUR0</accession>
<comment type="caution">
    <text evidence="1">The sequence shown here is derived from an EMBL/GenBank/DDBJ whole genome shotgun (WGS) entry which is preliminary data.</text>
</comment>
<organism evidence="1 2">
    <name type="scientific">Streptomyces kurssanovii</name>
    <dbReference type="NCBI Taxonomy" id="67312"/>
    <lineage>
        <taxon>Bacteria</taxon>
        <taxon>Bacillati</taxon>
        <taxon>Actinomycetota</taxon>
        <taxon>Actinomycetes</taxon>
        <taxon>Kitasatosporales</taxon>
        <taxon>Streptomycetaceae</taxon>
        <taxon>Streptomyces</taxon>
    </lineage>
</organism>
<dbReference type="EMBL" id="JBFAQK010000017">
    <property type="protein sequence ID" value="MEV4682072.1"/>
    <property type="molecule type" value="Genomic_DNA"/>
</dbReference>